<name>A0A1Y3UHX6_LIMRT</name>
<organism evidence="1 2">
    <name type="scientific">Limosilactobacillus reuteri</name>
    <name type="common">Lactobacillus reuteri</name>
    <dbReference type="NCBI Taxonomy" id="1598"/>
    <lineage>
        <taxon>Bacteria</taxon>
        <taxon>Bacillati</taxon>
        <taxon>Bacillota</taxon>
        <taxon>Bacilli</taxon>
        <taxon>Lactobacillales</taxon>
        <taxon>Lactobacillaceae</taxon>
        <taxon>Limosilactobacillus</taxon>
    </lineage>
</organism>
<dbReference type="SUPFAM" id="SSF89360">
    <property type="entry name" value="HesB-like domain"/>
    <property type="match status" value="1"/>
</dbReference>
<dbReference type="RefSeq" id="WP_085678398.1">
    <property type="nucleotide sequence ID" value="NZ_CP051129.1"/>
</dbReference>
<evidence type="ECO:0000313" key="2">
    <source>
        <dbReference type="Proteomes" id="UP000195868"/>
    </source>
</evidence>
<gene>
    <name evidence="1" type="ORF">B5G22_05830</name>
</gene>
<accession>A0A1Y3UHX6</accession>
<protein>
    <submittedName>
        <fullName evidence="1">Fe-S cluster assembly protein HesB</fullName>
    </submittedName>
</protein>
<proteinExistence type="predicted"/>
<reference evidence="2" key="1">
    <citation type="submission" date="2017-04" db="EMBL/GenBank/DDBJ databases">
        <title>Function of individual gut microbiota members based on whole genome sequencing of pure cultures obtained from chicken caecum.</title>
        <authorList>
            <person name="Medvecky M."/>
            <person name="Cejkova D."/>
            <person name="Polansky O."/>
            <person name="Karasova D."/>
            <person name="Kubasova T."/>
            <person name="Cizek A."/>
            <person name="Rychlik I."/>
        </authorList>
    </citation>
    <scope>NUCLEOTIDE SEQUENCE [LARGE SCALE GENOMIC DNA]</scope>
    <source>
        <strain evidence="2">An71</strain>
    </source>
</reference>
<comment type="caution">
    <text evidence="1">The sequence shown here is derived from an EMBL/GenBank/DDBJ whole genome shotgun (WGS) entry which is preliminary data.</text>
</comment>
<dbReference type="EMBL" id="NFHN01000019">
    <property type="protein sequence ID" value="OUN48406.1"/>
    <property type="molecule type" value="Genomic_DNA"/>
</dbReference>
<sequence length="123" mass="13952">MIEVQLIITDAASKWFQQKFNLASGNGVKFYGKTIQPHNVKHGPKQGYKPESTLDEATIVIKKDGINYHVNFADAWFFSGLVVTVDYQQEAEEPVFIFRREDNGGADVDAATGASRKYEEYWE</sequence>
<dbReference type="InterPro" id="IPR035903">
    <property type="entry name" value="HesB-like_dom_sf"/>
</dbReference>
<dbReference type="AlphaFoldDB" id="A0A1Y3UHX6"/>
<dbReference type="Proteomes" id="UP000195868">
    <property type="component" value="Unassembled WGS sequence"/>
</dbReference>
<evidence type="ECO:0000313" key="1">
    <source>
        <dbReference type="EMBL" id="OUN48406.1"/>
    </source>
</evidence>